<comment type="caution">
    <text evidence="2">The sequence shown here is derived from an EMBL/GenBank/DDBJ whole genome shotgun (WGS) entry which is preliminary data.</text>
</comment>
<keyword evidence="2" id="KW-0808">Transferase</keyword>
<name>A0A194AIE7_9BACT</name>
<dbReference type="InterPro" id="IPR013216">
    <property type="entry name" value="Methyltransf_11"/>
</dbReference>
<feature type="domain" description="Methyltransferase type 11" evidence="1">
    <location>
        <begin position="46"/>
        <end position="133"/>
    </location>
</feature>
<keyword evidence="2" id="KW-0489">Methyltransferase</keyword>
<dbReference type="SUPFAM" id="SSF53335">
    <property type="entry name" value="S-adenosyl-L-methionine-dependent methyltransferases"/>
    <property type="match status" value="1"/>
</dbReference>
<dbReference type="AlphaFoldDB" id="A0A194AIE7"/>
<sequence length="244" mass="28114">MPWNDQQADRYEHWFTTPLGQFILDRESRLLQRLVSTWPRRRQGLLDVGCGAGHFSHMFWEWGFDVSGIDPSPAMLKRARKRMGDRVDLRVGVAEHLPYDDNEFDFVSLITVLEFCNDPQAAIAEATRVARKGLIVGFLNRHSLYYLTHVRSRKSGRDSLWAGSSWFSWWEMQRMINAAIGRQWLLAKSVLPGPVWTWRRLPLFKQACGLLLPPYVGTFAAVRIDLLGGPARTPLMAWKTEPSM</sequence>
<accession>A0A194AIE7</accession>
<dbReference type="STRING" id="1592317.DPF_1563"/>
<dbReference type="OrthoDB" id="9782767at2"/>
<dbReference type="Proteomes" id="UP000095200">
    <property type="component" value="Unassembled WGS sequence"/>
</dbReference>
<proteinExistence type="predicted"/>
<dbReference type="EMBL" id="BDFE01000015">
    <property type="protein sequence ID" value="GAU08846.1"/>
    <property type="molecule type" value="Genomic_DNA"/>
</dbReference>
<dbReference type="PANTHER" id="PTHR43591">
    <property type="entry name" value="METHYLTRANSFERASE"/>
    <property type="match status" value="1"/>
</dbReference>
<organism evidence="2 3">
    <name type="scientific">Desulfoplanes formicivorans</name>
    <dbReference type="NCBI Taxonomy" id="1592317"/>
    <lineage>
        <taxon>Bacteria</taxon>
        <taxon>Pseudomonadati</taxon>
        <taxon>Thermodesulfobacteriota</taxon>
        <taxon>Desulfovibrionia</taxon>
        <taxon>Desulfovibrionales</taxon>
        <taxon>Desulfoplanaceae</taxon>
        <taxon>Desulfoplanes</taxon>
    </lineage>
</organism>
<evidence type="ECO:0000313" key="3">
    <source>
        <dbReference type="Proteomes" id="UP000095200"/>
    </source>
</evidence>
<dbReference type="CDD" id="cd02440">
    <property type="entry name" value="AdoMet_MTases"/>
    <property type="match status" value="1"/>
</dbReference>
<dbReference type="Gene3D" id="3.40.50.150">
    <property type="entry name" value="Vaccinia Virus protein VP39"/>
    <property type="match status" value="1"/>
</dbReference>
<evidence type="ECO:0000313" key="2">
    <source>
        <dbReference type="EMBL" id="GAU08846.1"/>
    </source>
</evidence>
<dbReference type="Pfam" id="PF08241">
    <property type="entry name" value="Methyltransf_11"/>
    <property type="match status" value="1"/>
</dbReference>
<evidence type="ECO:0000259" key="1">
    <source>
        <dbReference type="Pfam" id="PF08241"/>
    </source>
</evidence>
<dbReference type="PANTHER" id="PTHR43591:SF24">
    <property type="entry name" value="2-METHOXY-6-POLYPRENYL-1,4-BENZOQUINOL METHYLASE, MITOCHONDRIAL"/>
    <property type="match status" value="1"/>
</dbReference>
<gene>
    <name evidence="2" type="ORF">DPF_1563</name>
</gene>
<dbReference type="GO" id="GO:0008757">
    <property type="term" value="F:S-adenosylmethionine-dependent methyltransferase activity"/>
    <property type="evidence" value="ECO:0007669"/>
    <property type="project" value="InterPro"/>
</dbReference>
<protein>
    <submittedName>
        <fullName evidence="2">Methyltransferase type 11</fullName>
    </submittedName>
</protein>
<dbReference type="GO" id="GO:0032259">
    <property type="term" value="P:methylation"/>
    <property type="evidence" value="ECO:0007669"/>
    <property type="project" value="UniProtKB-KW"/>
</dbReference>
<dbReference type="RefSeq" id="WP_069858669.1">
    <property type="nucleotide sequence ID" value="NZ_BDFE01000015.1"/>
</dbReference>
<keyword evidence="3" id="KW-1185">Reference proteome</keyword>
<reference evidence="3" key="1">
    <citation type="submission" date="2016-06" db="EMBL/GenBank/DDBJ databases">
        <title>Draft genome sequence of Desulfoplanes formicivorans strain Pf12B.</title>
        <authorList>
            <person name="Watanabe M."/>
            <person name="Kojima H."/>
            <person name="Fukui M."/>
        </authorList>
    </citation>
    <scope>NUCLEOTIDE SEQUENCE [LARGE SCALE GENOMIC DNA]</scope>
    <source>
        <strain evidence="3">Pf12B</strain>
    </source>
</reference>
<dbReference type="InterPro" id="IPR029063">
    <property type="entry name" value="SAM-dependent_MTases_sf"/>
</dbReference>